<sequence>MAFFCLGISIFFMPLNNRFFNKFIHANALASRTICKNKGTQTLLQWQD</sequence>
<organism evidence="1">
    <name type="scientific">hydrothermal vent metagenome</name>
    <dbReference type="NCBI Taxonomy" id="652676"/>
    <lineage>
        <taxon>unclassified sequences</taxon>
        <taxon>metagenomes</taxon>
        <taxon>ecological metagenomes</taxon>
    </lineage>
</organism>
<protein>
    <submittedName>
        <fullName evidence="1">Uncharacterized protein</fullName>
    </submittedName>
</protein>
<proteinExistence type="predicted"/>
<evidence type="ECO:0000313" key="1">
    <source>
        <dbReference type="EMBL" id="SFV87863.1"/>
    </source>
</evidence>
<accession>A0A1W1E1L6</accession>
<dbReference type="EMBL" id="FPHZ01000097">
    <property type="protein sequence ID" value="SFV87863.1"/>
    <property type="molecule type" value="Genomic_DNA"/>
</dbReference>
<dbReference type="AlphaFoldDB" id="A0A1W1E1L6"/>
<reference evidence="1" key="1">
    <citation type="submission" date="2016-10" db="EMBL/GenBank/DDBJ databases">
        <authorList>
            <person name="de Groot N.N."/>
        </authorList>
    </citation>
    <scope>NUCLEOTIDE SEQUENCE</scope>
</reference>
<gene>
    <name evidence="1" type="ORF">MNB_SUP05-SYMBIONT-5-909</name>
</gene>
<name>A0A1W1E1L6_9ZZZZ</name>